<dbReference type="InterPro" id="IPR001807">
    <property type="entry name" value="ClC"/>
</dbReference>
<protein>
    <submittedName>
        <fullName evidence="6">Chloride channel protein</fullName>
    </submittedName>
</protein>
<dbReference type="GO" id="GO:0015108">
    <property type="term" value="F:chloride transmembrane transporter activity"/>
    <property type="evidence" value="ECO:0007669"/>
    <property type="project" value="InterPro"/>
</dbReference>
<dbReference type="InterPro" id="IPR014743">
    <property type="entry name" value="Cl-channel_core"/>
</dbReference>
<gene>
    <name evidence="6" type="ORF">C683_0147</name>
</gene>
<dbReference type="PANTHER" id="PTHR43427:SF12">
    <property type="entry name" value="CHLORIDE TRANSPORTER"/>
    <property type="match status" value="1"/>
</dbReference>
<dbReference type="PROSITE" id="PS51257">
    <property type="entry name" value="PROKAR_LIPOPROTEIN"/>
    <property type="match status" value="1"/>
</dbReference>
<organism evidence="6 7">
    <name type="scientific">Catellicoccus marimammalium M35/04/3</name>
    <dbReference type="NCBI Taxonomy" id="1234409"/>
    <lineage>
        <taxon>Bacteria</taxon>
        <taxon>Bacillati</taxon>
        <taxon>Bacillota</taxon>
        <taxon>Bacilli</taxon>
        <taxon>Lactobacillales</taxon>
        <taxon>Enterococcaceae</taxon>
        <taxon>Catellicoccus</taxon>
    </lineage>
</organism>
<feature type="transmembrane region" description="Helical" evidence="5">
    <location>
        <begin position="56"/>
        <end position="75"/>
    </location>
</feature>
<feature type="transmembrane region" description="Helical" evidence="5">
    <location>
        <begin position="149"/>
        <end position="174"/>
    </location>
</feature>
<feature type="transmembrane region" description="Helical" evidence="5">
    <location>
        <begin position="380"/>
        <end position="400"/>
    </location>
</feature>
<dbReference type="STRING" id="1234409.C683_0147"/>
<dbReference type="Gene3D" id="1.10.3080.10">
    <property type="entry name" value="Clc chloride channel"/>
    <property type="match status" value="1"/>
</dbReference>
<proteinExistence type="predicted"/>
<feature type="transmembrane region" description="Helical" evidence="5">
    <location>
        <begin position="340"/>
        <end position="360"/>
    </location>
</feature>
<evidence type="ECO:0000313" key="6">
    <source>
        <dbReference type="EMBL" id="EKU27888.1"/>
    </source>
</evidence>
<dbReference type="EMBL" id="AMYT01000007">
    <property type="protein sequence ID" value="EKU27888.1"/>
    <property type="molecule type" value="Genomic_DNA"/>
</dbReference>
<reference evidence="6 7" key="1">
    <citation type="journal article" date="2013" name="Genome Announc.">
        <title>Draft Genome Sequence of Catellicoccus marimammalium, a Novel Species Commonly Found in Gull Feces.</title>
        <authorList>
            <person name="Weigand M.R."/>
            <person name="Ryu H."/>
            <person name="Bozcek L."/>
            <person name="Konstantinidis K.T."/>
            <person name="Santo Domingo J.W."/>
        </authorList>
    </citation>
    <scope>NUCLEOTIDE SEQUENCE [LARGE SCALE GENOMIC DNA]</scope>
    <source>
        <strain evidence="6 7">M35/04/3</strain>
    </source>
</reference>
<keyword evidence="4 5" id="KW-0472">Membrane</keyword>
<dbReference type="eggNOG" id="COG0038">
    <property type="taxonomic scope" value="Bacteria"/>
</dbReference>
<keyword evidence="3 5" id="KW-1133">Transmembrane helix</keyword>
<dbReference type="PRINTS" id="PR00762">
    <property type="entry name" value="CLCHANNEL"/>
</dbReference>
<sequence>MKKSIERTFASIWNIFLYMLQWTIICSIISVIVGCLVAFFLITLEKCIGIRNEHTWIVLFLPVVGGIFSYLYNYHGKGAGGGNNLVIRAASGSDEYVPLRLVPLTMFGTIFTHLTGGSVGREGTATQMGGTIAYHISRLFKITEVEKEWIIMCGISAGFSAVFGTPLAGTLFALEVLVIGRMRVEALFPVFLSGFLANIVAESFPVHHAHYVMGPVPELSFMLIVKLIICCIFFGFLGFCFEKGVQLVKGFYTKLLKNPVLVNIVGGMVVVTLAIILHTGRYLSLSLPMLSEAFTGQAHPLDFLGKLVFTVLSLGSGFQGGEVTPLFGIGATAGSFLNQWMDLPIGFMAAIGFVGVFAAATNTPITCFVMGIELFGAQGATYLLFVTILSYMLSGHNGIYTSQKLIRPKYWIGQSILPLKQKKNCHVEEKIK</sequence>
<accession>K8ZMW0</accession>
<dbReference type="Proteomes" id="UP000016057">
    <property type="component" value="Unassembled WGS sequence"/>
</dbReference>
<evidence type="ECO:0000256" key="1">
    <source>
        <dbReference type="ARBA" id="ARBA00004141"/>
    </source>
</evidence>
<feature type="transmembrane region" description="Helical" evidence="5">
    <location>
        <begin position="303"/>
        <end position="328"/>
    </location>
</feature>
<evidence type="ECO:0000256" key="4">
    <source>
        <dbReference type="ARBA" id="ARBA00023136"/>
    </source>
</evidence>
<evidence type="ECO:0000313" key="7">
    <source>
        <dbReference type="Proteomes" id="UP000016057"/>
    </source>
</evidence>
<dbReference type="PANTHER" id="PTHR43427">
    <property type="entry name" value="CHLORIDE CHANNEL PROTEIN CLC-E"/>
    <property type="match status" value="1"/>
</dbReference>
<comment type="subcellular location">
    <subcellularLocation>
        <location evidence="1">Membrane</location>
        <topology evidence="1">Multi-pass membrane protein</topology>
    </subcellularLocation>
</comment>
<dbReference type="GO" id="GO:0016020">
    <property type="term" value="C:membrane"/>
    <property type="evidence" value="ECO:0007669"/>
    <property type="project" value="UniProtKB-SubCell"/>
</dbReference>
<name>K8ZMW0_9ENTE</name>
<dbReference type="InterPro" id="IPR050368">
    <property type="entry name" value="ClC-type_chloride_channel"/>
</dbReference>
<evidence type="ECO:0000256" key="2">
    <source>
        <dbReference type="ARBA" id="ARBA00022692"/>
    </source>
</evidence>
<dbReference type="OrthoDB" id="9767361at2"/>
<dbReference type="PATRIC" id="fig|1234409.3.peg.119"/>
<evidence type="ECO:0000256" key="3">
    <source>
        <dbReference type="ARBA" id="ARBA00022989"/>
    </source>
</evidence>
<feature type="transmembrane region" description="Helical" evidence="5">
    <location>
        <begin position="20"/>
        <end position="44"/>
    </location>
</feature>
<feature type="transmembrane region" description="Helical" evidence="5">
    <location>
        <begin position="260"/>
        <end position="283"/>
    </location>
</feature>
<keyword evidence="2 5" id="KW-0812">Transmembrane</keyword>
<keyword evidence="7" id="KW-1185">Reference proteome</keyword>
<feature type="transmembrane region" description="Helical" evidence="5">
    <location>
        <begin position="219"/>
        <end position="239"/>
    </location>
</feature>
<dbReference type="Pfam" id="PF00654">
    <property type="entry name" value="Voltage_CLC"/>
    <property type="match status" value="1"/>
</dbReference>
<dbReference type="AlphaFoldDB" id="K8ZMW0"/>
<dbReference type="SUPFAM" id="SSF81340">
    <property type="entry name" value="Clc chloride channel"/>
    <property type="match status" value="1"/>
</dbReference>
<feature type="transmembrane region" description="Helical" evidence="5">
    <location>
        <begin position="186"/>
        <end position="207"/>
    </location>
</feature>
<evidence type="ECO:0000256" key="5">
    <source>
        <dbReference type="SAM" id="Phobius"/>
    </source>
</evidence>
<comment type="caution">
    <text evidence="6">The sequence shown here is derived from an EMBL/GenBank/DDBJ whole genome shotgun (WGS) entry which is preliminary data.</text>
</comment>